<feature type="binding site" evidence="10">
    <location>
        <begin position="366"/>
        <end position="369"/>
    </location>
    <ligand>
        <name>GMP</name>
        <dbReference type="ChEBI" id="CHEBI:58115"/>
    </ligand>
</feature>
<evidence type="ECO:0000313" key="12">
    <source>
        <dbReference type="EMBL" id="ASN81800.1"/>
    </source>
</evidence>
<feature type="binding site" evidence="11">
    <location>
        <position position="334"/>
    </location>
    <ligand>
        <name>Mn(2+)</name>
        <dbReference type="ChEBI" id="CHEBI:29035"/>
        <label>2</label>
    </ligand>
</feature>
<evidence type="ECO:0000256" key="8">
    <source>
        <dbReference type="ARBA" id="ARBA00047746"/>
    </source>
</evidence>
<keyword evidence="2 12" id="KW-0436">Ligase</keyword>
<evidence type="ECO:0000256" key="7">
    <source>
        <dbReference type="ARBA" id="ARBA00023211"/>
    </source>
</evidence>
<evidence type="ECO:0000313" key="13">
    <source>
        <dbReference type="Proteomes" id="UP000259030"/>
    </source>
</evidence>
<feature type="binding site" evidence="11">
    <location>
        <position position="251"/>
    </location>
    <ligand>
        <name>Mn(2+)</name>
        <dbReference type="ChEBI" id="CHEBI:29035"/>
        <label>2</label>
    </ligand>
</feature>
<proteinExistence type="predicted"/>
<dbReference type="InterPro" id="IPR052915">
    <property type="entry name" value="RtcB-like"/>
</dbReference>
<dbReference type="Proteomes" id="UP000259030">
    <property type="component" value="Chromosome"/>
</dbReference>
<dbReference type="GO" id="GO:0006396">
    <property type="term" value="P:RNA processing"/>
    <property type="evidence" value="ECO:0007669"/>
    <property type="project" value="InterPro"/>
</dbReference>
<keyword evidence="7 11" id="KW-0464">Manganese</keyword>
<comment type="cofactor">
    <cofactor evidence="11">
        <name>Mn(2+)</name>
        <dbReference type="ChEBI" id="CHEBI:29035"/>
    </cofactor>
    <text evidence="11">Binds 2 manganese ions per subunit.</text>
</comment>
<dbReference type="GO" id="GO:0005525">
    <property type="term" value="F:GTP binding"/>
    <property type="evidence" value="ECO:0007669"/>
    <property type="project" value="UniProtKB-KW"/>
</dbReference>
<sequence length="467" mass="50268">MNGKHISKLGFEKKAIKLALEAAHTREDAGVSSAEILQELQAVQADPAAYLRGGVYADLAAELSTQQGVKRAQQAADLRPSALPYRVWGEDLIDPGAHAQMDVAMRLPVSRAGALMPDAHVGYGLPIGGVLATENAVIPYGVGVDIGCSMMLSVLPVHPDELGTDEARALLMKHTRFGAGVAFEKRDRLDHAVLHEDTWKEQPLLKHLHPKATEQIGTSGSGNHFVEFGTLTLHQPDLDLEAGTYLAVLSHSGSRGFGAQVAGHFTALAQKRWPTLDRAAQKLAWLPLDSHEGQAYWQAMNLAGRYALANHDLIHRRLARALNVTPGAQVSNSHNLAWKQRVNGEELIVHRKGATPAEAGRLGLIPGSMADPGYVVRGRGNAQALDSASHGAGRQLGRKAAANTLAKKDVQAYLKDKGITLIGGGIDEAPQAYKRIQDVMARQDDLIDIVAEFRPRVVRMDTGSEDV</sequence>
<reference evidence="12 13" key="1">
    <citation type="submission" date="2017-05" db="EMBL/GenBank/DDBJ databases">
        <title>The complete genome sequence of Deinococcus ficus isolated from the rhizosphere of the Ficus religiosa L. in Taiwan.</title>
        <authorList>
            <person name="Wu K.-M."/>
            <person name="Liao T.-L."/>
            <person name="Liu Y.-M."/>
            <person name="Young C.-C."/>
            <person name="Tsai S.-F."/>
        </authorList>
    </citation>
    <scope>NUCLEOTIDE SEQUENCE [LARGE SCALE GENOMIC DNA]</scope>
    <source>
        <strain evidence="12 13">CC-FR2-10</strain>
    </source>
</reference>
<dbReference type="EC" id="6.5.1.8" evidence="1"/>
<keyword evidence="13" id="KW-1185">Reference proteome</keyword>
<dbReference type="PANTHER" id="PTHR43749:SF2">
    <property type="entry name" value="RNA-SPLICING LIGASE RTCB"/>
    <property type="match status" value="1"/>
</dbReference>
<keyword evidence="5" id="KW-0692">RNA repair</keyword>
<dbReference type="STRING" id="317577.GCA_000419625_01310"/>
<feature type="binding site" evidence="10">
    <location>
        <begin position="334"/>
        <end position="335"/>
    </location>
    <ligand>
        <name>GMP</name>
        <dbReference type="ChEBI" id="CHEBI:58115"/>
    </ligand>
</feature>
<evidence type="ECO:0000256" key="9">
    <source>
        <dbReference type="PIRSR" id="PIRSR601233-1"/>
    </source>
</evidence>
<feature type="binding site" evidence="11">
    <location>
        <position position="145"/>
    </location>
    <ligand>
        <name>Mn(2+)</name>
        <dbReference type="ChEBI" id="CHEBI:29035"/>
        <label>1</label>
    </ligand>
</feature>
<feature type="binding site" evidence="10">
    <location>
        <begin position="390"/>
        <end position="393"/>
    </location>
    <ligand>
        <name>GMP</name>
        <dbReference type="ChEBI" id="CHEBI:58115"/>
    </ligand>
</feature>
<dbReference type="RefSeq" id="WP_027464118.1">
    <property type="nucleotide sequence ID" value="NZ_CP021081.1"/>
</dbReference>
<dbReference type="GO" id="GO:0042245">
    <property type="term" value="P:RNA repair"/>
    <property type="evidence" value="ECO:0007669"/>
    <property type="project" value="UniProtKB-KW"/>
</dbReference>
<gene>
    <name evidence="12" type="ORF">DFI_13075</name>
</gene>
<evidence type="ECO:0000256" key="1">
    <source>
        <dbReference type="ARBA" id="ARBA00012726"/>
    </source>
</evidence>
<name>A0A221SYW2_9DEIO</name>
<dbReference type="GO" id="GO:0006281">
    <property type="term" value="P:DNA repair"/>
    <property type="evidence" value="ECO:0007669"/>
    <property type="project" value="TreeGrafter"/>
</dbReference>
<evidence type="ECO:0000256" key="4">
    <source>
        <dbReference type="ARBA" id="ARBA00022741"/>
    </source>
</evidence>
<evidence type="ECO:0000256" key="2">
    <source>
        <dbReference type="ARBA" id="ARBA00022598"/>
    </source>
</evidence>
<dbReference type="GO" id="GO:0170057">
    <property type="term" value="F:RNA ligase (GTP) activity"/>
    <property type="evidence" value="ECO:0007669"/>
    <property type="project" value="UniProtKB-EC"/>
</dbReference>
<feature type="active site" description="GMP-histidine intermediate" evidence="9">
    <location>
        <position position="390"/>
    </location>
</feature>
<keyword evidence="3 11" id="KW-0479">Metal-binding</keyword>
<keyword evidence="4 10" id="KW-0547">Nucleotide-binding</keyword>
<evidence type="ECO:0000256" key="6">
    <source>
        <dbReference type="ARBA" id="ARBA00023134"/>
    </source>
</evidence>
<accession>A0A221SYW2</accession>
<dbReference type="PANTHER" id="PTHR43749">
    <property type="entry name" value="RNA-SPLICING LIGASE RTCB"/>
    <property type="match status" value="1"/>
</dbReference>
<evidence type="ECO:0000256" key="10">
    <source>
        <dbReference type="PIRSR" id="PIRSR601233-2"/>
    </source>
</evidence>
<dbReference type="GO" id="GO:0030145">
    <property type="term" value="F:manganese ion binding"/>
    <property type="evidence" value="ECO:0007669"/>
    <property type="project" value="TreeGrafter"/>
</dbReference>
<dbReference type="Pfam" id="PF01139">
    <property type="entry name" value="RtcB"/>
    <property type="match status" value="2"/>
</dbReference>
<evidence type="ECO:0000256" key="5">
    <source>
        <dbReference type="ARBA" id="ARBA00022800"/>
    </source>
</evidence>
<organism evidence="12 13">
    <name type="scientific">Deinococcus ficus</name>
    <dbReference type="NCBI Taxonomy" id="317577"/>
    <lineage>
        <taxon>Bacteria</taxon>
        <taxon>Thermotogati</taxon>
        <taxon>Deinococcota</taxon>
        <taxon>Deinococci</taxon>
        <taxon>Deinococcales</taxon>
        <taxon>Deinococcaceae</taxon>
        <taxon>Deinococcus</taxon>
    </lineage>
</organism>
<dbReference type="KEGG" id="dfc:DFI_13075"/>
<dbReference type="GO" id="GO:0003909">
    <property type="term" value="F:DNA ligase activity"/>
    <property type="evidence" value="ECO:0007669"/>
    <property type="project" value="TreeGrafter"/>
</dbReference>
<dbReference type="InterPro" id="IPR036025">
    <property type="entry name" value="RtcB-like_sf"/>
</dbReference>
<feature type="binding site" evidence="11">
    <location>
        <position position="224"/>
    </location>
    <ligand>
        <name>Mn(2+)</name>
        <dbReference type="ChEBI" id="CHEBI:29035"/>
        <label>1</label>
    </ligand>
</feature>
<feature type="binding site" evidence="10">
    <location>
        <begin position="223"/>
        <end position="227"/>
    </location>
    <ligand>
        <name>GMP</name>
        <dbReference type="ChEBI" id="CHEBI:58115"/>
    </ligand>
</feature>
<dbReference type="AlphaFoldDB" id="A0A221SYW2"/>
<evidence type="ECO:0000256" key="11">
    <source>
        <dbReference type="PIRSR" id="PIRSR601233-3"/>
    </source>
</evidence>
<keyword evidence="6 10" id="KW-0342">GTP-binding</keyword>
<comment type="catalytic activity">
    <reaction evidence="8">
        <text>a 3'-end 3'-phospho-ribonucleotide-RNA + a 5'-end dephospho-ribonucleoside-RNA + GTP = a ribonucleotidyl-ribonucleotide-RNA + GMP + diphosphate</text>
        <dbReference type="Rhea" id="RHEA:68076"/>
        <dbReference type="Rhea" id="RHEA-COMP:10463"/>
        <dbReference type="Rhea" id="RHEA-COMP:13936"/>
        <dbReference type="Rhea" id="RHEA-COMP:17355"/>
        <dbReference type="ChEBI" id="CHEBI:33019"/>
        <dbReference type="ChEBI" id="CHEBI:37565"/>
        <dbReference type="ChEBI" id="CHEBI:58115"/>
        <dbReference type="ChEBI" id="CHEBI:83062"/>
        <dbReference type="ChEBI" id="CHEBI:138284"/>
        <dbReference type="ChEBI" id="CHEBI:173118"/>
        <dbReference type="EC" id="6.5.1.8"/>
    </reaction>
</comment>
<dbReference type="EMBL" id="CP021081">
    <property type="protein sequence ID" value="ASN81800.1"/>
    <property type="molecule type" value="Genomic_DNA"/>
</dbReference>
<protein>
    <recommendedName>
        <fullName evidence="1">3'-phosphate/5'-hydroxy nucleic acid ligase</fullName>
        <ecNumber evidence="1">6.5.1.8</ecNumber>
    </recommendedName>
</protein>
<dbReference type="SUPFAM" id="SSF103365">
    <property type="entry name" value="Hypothetical protein PH1602"/>
    <property type="match status" value="1"/>
</dbReference>
<dbReference type="Gene3D" id="3.90.1860.10">
    <property type="entry name" value="tRNA-splicing ligase RtcB"/>
    <property type="match status" value="1"/>
</dbReference>
<evidence type="ECO:0000256" key="3">
    <source>
        <dbReference type="ARBA" id="ARBA00022723"/>
    </source>
</evidence>
<dbReference type="InterPro" id="IPR001233">
    <property type="entry name" value="RtcB"/>
</dbReference>